<dbReference type="Pfam" id="PF13087">
    <property type="entry name" value="AAA_12"/>
    <property type="match status" value="1"/>
</dbReference>
<dbReference type="PANTHER" id="PTHR43788:SF8">
    <property type="entry name" value="DNA-BINDING PROTEIN SMUBP-2"/>
    <property type="match status" value="1"/>
</dbReference>
<dbReference type="CDD" id="cd18808">
    <property type="entry name" value="SF1_C_Upf1"/>
    <property type="match status" value="1"/>
</dbReference>
<keyword evidence="2" id="KW-0547">Nucleotide-binding</keyword>
<dbReference type="InterPro" id="IPR050534">
    <property type="entry name" value="Coronavir_polyprotein_1ab"/>
</dbReference>
<keyword evidence="4" id="KW-0347">Helicase</keyword>
<sequence length="681" mass="78825">MLLNSYRISRFSTSFQLLKETFHTRKQKEAKKKKKNGGVSQKFLDKAILWPTLLKAETSEQMGRLNEMLKNEEDWGSIERRGLCLANLELTRIGHDFVSGRNVDLKMIGKRGMHQKWIRPLTPINISRIDEQNKLTKISDGHIISTNGYNIKCSIYEKEKDVDLGQNYLILPSSNSPIITSLKTIAEEPEKLSDDSKHLINLTYRATLMPSLHDRKIKSLAETLNSSQIAAISAVMNSQRNLLCIQGPPGTGKTRVIAESVLKLIEKKNRVVICAPSHVAVKNVYEATLRRLKEEGWDEERIEKKLLSISEGYEDRLEEHQNYPVIVEHSKMFFNENDELTKNKIKKYINKLKEESYSDIFGEKLAIFSTLHSSILKRLKWYGFDGSTIIIDEAAQCSEPVTWIPILSMRKCKKVVLVGDHKQLPAVVMADESRKHKLEVSLMQRLTEEFKGCNLNILLNQQHRMNSKIMEWSNELFYDSQLTSHENVENIRLSDLYPNLSIDNPINSPILMIDMDRIENRTRETRDESVSSFVNREELEIINRYVNRLIYDVGVDAEKIVVISPYYAQNEELRKLLPNNVNVKTVDAFQGNESEIVIFCLVRDNKNETIGFLRDTRRLNVAITRAKRQFILIGSAKMMKSNKDLKKLCRFFEKENSIYGEEIFNHFDDVKLPKNIGKYRY</sequence>
<name>A0A9P1MVZ9_9PELO</name>
<dbReference type="GO" id="GO:0005524">
    <property type="term" value="F:ATP binding"/>
    <property type="evidence" value="ECO:0007669"/>
    <property type="project" value="UniProtKB-KW"/>
</dbReference>
<evidence type="ECO:0000313" key="9">
    <source>
        <dbReference type="Proteomes" id="UP001152747"/>
    </source>
</evidence>
<comment type="caution">
    <text evidence="8">The sequence shown here is derived from an EMBL/GenBank/DDBJ whole genome shotgun (WGS) entry which is preliminary data.</text>
</comment>
<dbReference type="GO" id="GO:0016787">
    <property type="term" value="F:hydrolase activity"/>
    <property type="evidence" value="ECO:0007669"/>
    <property type="project" value="UniProtKB-KW"/>
</dbReference>
<dbReference type="Gene3D" id="2.40.30.270">
    <property type="match status" value="1"/>
</dbReference>
<dbReference type="Pfam" id="PF13086">
    <property type="entry name" value="AAA_11"/>
    <property type="match status" value="2"/>
</dbReference>
<dbReference type="GO" id="GO:0005694">
    <property type="term" value="C:chromosome"/>
    <property type="evidence" value="ECO:0007669"/>
    <property type="project" value="UniProtKB-ARBA"/>
</dbReference>
<keyword evidence="9" id="KW-1185">Reference proteome</keyword>
<evidence type="ECO:0000259" key="7">
    <source>
        <dbReference type="SMART" id="SM00487"/>
    </source>
</evidence>
<dbReference type="InterPro" id="IPR041677">
    <property type="entry name" value="DNA2/NAM7_AAA_11"/>
</dbReference>
<organism evidence="8 9">
    <name type="scientific">Caenorhabditis angaria</name>
    <dbReference type="NCBI Taxonomy" id="860376"/>
    <lineage>
        <taxon>Eukaryota</taxon>
        <taxon>Metazoa</taxon>
        <taxon>Ecdysozoa</taxon>
        <taxon>Nematoda</taxon>
        <taxon>Chromadorea</taxon>
        <taxon>Rhabditida</taxon>
        <taxon>Rhabditina</taxon>
        <taxon>Rhabditomorpha</taxon>
        <taxon>Rhabditoidea</taxon>
        <taxon>Rhabditidae</taxon>
        <taxon>Peloderinae</taxon>
        <taxon>Caenorhabditis</taxon>
    </lineage>
</organism>
<dbReference type="InterPro" id="IPR027417">
    <property type="entry name" value="P-loop_NTPase"/>
</dbReference>
<evidence type="ECO:0000256" key="2">
    <source>
        <dbReference type="ARBA" id="ARBA00022741"/>
    </source>
</evidence>
<accession>A0A9P1MVZ9</accession>
<dbReference type="SUPFAM" id="SSF52540">
    <property type="entry name" value="P-loop containing nucleoside triphosphate hydrolases"/>
    <property type="match status" value="1"/>
</dbReference>
<evidence type="ECO:0000313" key="8">
    <source>
        <dbReference type="EMBL" id="CAI5437993.1"/>
    </source>
</evidence>
<evidence type="ECO:0000256" key="4">
    <source>
        <dbReference type="ARBA" id="ARBA00022806"/>
    </source>
</evidence>
<reference evidence="8" key="1">
    <citation type="submission" date="2022-11" db="EMBL/GenBank/DDBJ databases">
        <authorList>
            <person name="Kikuchi T."/>
        </authorList>
    </citation>
    <scope>NUCLEOTIDE SEQUENCE</scope>
    <source>
        <strain evidence="8">PS1010</strain>
    </source>
</reference>
<dbReference type="InterPro" id="IPR014001">
    <property type="entry name" value="Helicase_ATP-bd"/>
</dbReference>
<proteinExistence type="inferred from homology"/>
<dbReference type="PANTHER" id="PTHR43788">
    <property type="entry name" value="DNA2/NAM7 HELICASE FAMILY MEMBER"/>
    <property type="match status" value="1"/>
</dbReference>
<evidence type="ECO:0000256" key="6">
    <source>
        <dbReference type="ARBA" id="ARBA00048432"/>
    </source>
</evidence>
<dbReference type="EMBL" id="CANHGI010000001">
    <property type="protein sequence ID" value="CAI5437993.1"/>
    <property type="molecule type" value="Genomic_DNA"/>
</dbReference>
<evidence type="ECO:0000256" key="3">
    <source>
        <dbReference type="ARBA" id="ARBA00022801"/>
    </source>
</evidence>
<evidence type="ECO:0000256" key="1">
    <source>
        <dbReference type="ARBA" id="ARBA00007913"/>
    </source>
</evidence>
<evidence type="ECO:0000256" key="5">
    <source>
        <dbReference type="ARBA" id="ARBA00022840"/>
    </source>
</evidence>
<gene>
    <name evidence="8" type="ORF">CAMP_LOCUS630</name>
</gene>
<dbReference type="InterPro" id="IPR047187">
    <property type="entry name" value="SF1_C_Upf1"/>
</dbReference>
<dbReference type="SMART" id="SM00487">
    <property type="entry name" value="DEXDc"/>
    <property type="match status" value="1"/>
</dbReference>
<dbReference type="GO" id="GO:0043139">
    <property type="term" value="F:5'-3' DNA helicase activity"/>
    <property type="evidence" value="ECO:0007669"/>
    <property type="project" value="TreeGrafter"/>
</dbReference>
<keyword evidence="5" id="KW-0067">ATP-binding</keyword>
<dbReference type="InterPro" id="IPR041679">
    <property type="entry name" value="DNA2/NAM7-like_C"/>
</dbReference>
<dbReference type="Proteomes" id="UP001152747">
    <property type="component" value="Unassembled WGS sequence"/>
</dbReference>
<feature type="domain" description="Helicase ATP-binding" evidence="7">
    <location>
        <begin position="220"/>
        <end position="441"/>
    </location>
</feature>
<dbReference type="Gene3D" id="3.40.50.300">
    <property type="entry name" value="P-loop containing nucleotide triphosphate hydrolases"/>
    <property type="match status" value="2"/>
</dbReference>
<comment type="catalytic activity">
    <reaction evidence="6">
        <text>ATP + H2O = ADP + phosphate + H(+)</text>
        <dbReference type="Rhea" id="RHEA:13065"/>
        <dbReference type="ChEBI" id="CHEBI:15377"/>
        <dbReference type="ChEBI" id="CHEBI:15378"/>
        <dbReference type="ChEBI" id="CHEBI:30616"/>
        <dbReference type="ChEBI" id="CHEBI:43474"/>
        <dbReference type="ChEBI" id="CHEBI:456216"/>
        <dbReference type="EC" id="3.6.4.12"/>
    </reaction>
    <physiologicalReaction direction="left-to-right" evidence="6">
        <dbReference type="Rhea" id="RHEA:13066"/>
    </physiologicalReaction>
</comment>
<dbReference type="OrthoDB" id="5805783at2759"/>
<dbReference type="FunFam" id="3.40.50.300:FF:000326">
    <property type="entry name" value="P-loop containing nucleoside triphosphate hydrolase"/>
    <property type="match status" value="1"/>
</dbReference>
<keyword evidence="3" id="KW-0378">Hydrolase</keyword>
<comment type="similarity">
    <text evidence="1">Belongs to the DNA2/NAM7 helicase family.</text>
</comment>
<protein>
    <recommendedName>
        <fullName evidence="7">Helicase ATP-binding domain-containing protein</fullName>
    </recommendedName>
</protein>
<dbReference type="AlphaFoldDB" id="A0A9P1MVZ9"/>